<dbReference type="EMBL" id="FWXI01000006">
    <property type="protein sequence ID" value="SMC65531.1"/>
    <property type="molecule type" value="Genomic_DNA"/>
</dbReference>
<dbReference type="InterPro" id="IPR046866">
    <property type="entry name" value="FapA_N"/>
</dbReference>
<sequence length="540" mass="58606">MSDNERFLEQADDKISSLDGYFNISTDDQGVYLAVYPPQGAGHPVKIPQIIENLAGRGISKVDNTLLLRVVKEALGTPVKVAEKPAEVEPDIQILVARDRMEASLQVDLPKGCRLLTVDDIMSKAKGSGIVYGIDLAAIESAIARPGSTVVCAKGLRPVDGANAYITYYIDLENKGRPVELEDGRVDFKNLNMFTTVQKDELLAEKIPPTPGTAGIDILGNEVPAKPGRDIMVPMGKNVYAIEGLKVHAAQAGQLVAVNNKINVIPIIEIKGDVDLSTGNIEFVGSVLIQGSVQTGFSVKAEGNVEIAGNISGGIVEGKNVTVRMGIQGMHRGYIKATENVVAKYIENATVHAGKDVIVSDVILHSKVNAAKRVIVEERRGLIVGGQISAGEEIRAKIIGTGSATNTDIEVGVNPQLREEYQEVRKEVRKLEFNLEQAQKALTILRAMDQNCLPPEKREMLLKLTKAQFHLIGQIETMRNRIAEIELGLEEMRYGHIKVSDIVYPGVKLVVGTLVKPVRDSIKFASFYAEDGEIKAGSYK</sequence>
<proteinExistence type="predicted"/>
<dbReference type="PANTHER" id="PTHR38032">
    <property type="entry name" value="POLYMERASE-RELATED"/>
    <property type="match status" value="1"/>
</dbReference>
<dbReference type="InterPro" id="IPR046865">
    <property type="entry name" value="FapA_b_solenoid"/>
</dbReference>
<keyword evidence="4" id="KW-1185">Reference proteome</keyword>
<dbReference type="STRING" id="112901.SAMN04488500_106201"/>
<organism evidence="3 4">
    <name type="scientific">Sporomusa malonica</name>
    <dbReference type="NCBI Taxonomy" id="112901"/>
    <lineage>
        <taxon>Bacteria</taxon>
        <taxon>Bacillati</taxon>
        <taxon>Bacillota</taxon>
        <taxon>Negativicutes</taxon>
        <taxon>Selenomonadales</taxon>
        <taxon>Sporomusaceae</taxon>
        <taxon>Sporomusa</taxon>
    </lineage>
</organism>
<evidence type="ECO:0000256" key="1">
    <source>
        <dbReference type="SAM" id="Coils"/>
    </source>
</evidence>
<accession>A0A1W2AYK2</accession>
<evidence type="ECO:0000313" key="3">
    <source>
        <dbReference type="EMBL" id="SMC65531.1"/>
    </source>
</evidence>
<dbReference type="Pfam" id="PF20250">
    <property type="entry name" value="FapA_N"/>
    <property type="match status" value="1"/>
</dbReference>
<evidence type="ECO:0000313" key="4">
    <source>
        <dbReference type="Proteomes" id="UP000192738"/>
    </source>
</evidence>
<keyword evidence="1" id="KW-0175">Coiled coil</keyword>
<protein>
    <recommendedName>
        <fullName evidence="2">Flagellar Assembly Protein A N-terminal region domain-containing protein</fullName>
    </recommendedName>
</protein>
<gene>
    <name evidence="3" type="ORF">SAMN04488500_106201</name>
</gene>
<dbReference type="Proteomes" id="UP000192738">
    <property type="component" value="Unassembled WGS sequence"/>
</dbReference>
<name>A0A1W2AYK2_9FIRM</name>
<feature type="domain" description="Flagellar Assembly Protein A N-terminal region" evidence="2">
    <location>
        <begin position="92"/>
        <end position="260"/>
    </location>
</feature>
<reference evidence="3 4" key="1">
    <citation type="submission" date="2017-04" db="EMBL/GenBank/DDBJ databases">
        <authorList>
            <person name="Afonso C.L."/>
            <person name="Miller P.J."/>
            <person name="Scott M.A."/>
            <person name="Spackman E."/>
            <person name="Goraichik I."/>
            <person name="Dimitrov K.M."/>
            <person name="Suarez D.L."/>
            <person name="Swayne D.E."/>
        </authorList>
    </citation>
    <scope>NUCLEOTIDE SEQUENCE [LARGE SCALE GENOMIC DNA]</scope>
    <source>
        <strain evidence="3 4">DSM 5090</strain>
    </source>
</reference>
<dbReference type="PANTHER" id="PTHR38032:SF1">
    <property type="entry name" value="RNA-BINDING PROTEIN KHPB N-TERMINAL DOMAIN-CONTAINING PROTEIN"/>
    <property type="match status" value="1"/>
</dbReference>
<dbReference type="InterPro" id="IPR005646">
    <property type="entry name" value="FapA"/>
</dbReference>
<dbReference type="RefSeq" id="WP_084575402.1">
    <property type="nucleotide sequence ID" value="NZ_CP155572.1"/>
</dbReference>
<feature type="coiled-coil region" evidence="1">
    <location>
        <begin position="414"/>
        <end position="448"/>
    </location>
</feature>
<dbReference type="Pfam" id="PF03961">
    <property type="entry name" value="FapA"/>
    <property type="match status" value="1"/>
</dbReference>
<evidence type="ECO:0000259" key="2">
    <source>
        <dbReference type="Pfam" id="PF20250"/>
    </source>
</evidence>
<dbReference type="OrthoDB" id="9816426at2"/>
<dbReference type="AlphaFoldDB" id="A0A1W2AYK2"/>